<gene>
    <name evidence="10" type="primary">LOC114792798</name>
</gene>
<evidence type="ECO:0000256" key="5">
    <source>
        <dbReference type="ARBA" id="ARBA00022949"/>
    </source>
</evidence>
<protein>
    <recommendedName>
        <fullName evidence="8">Claudin</fullName>
    </recommendedName>
</protein>
<comment type="subcellular location">
    <subcellularLocation>
        <location evidence="8">Cell junction</location>
        <location evidence="8">Tight junction</location>
    </subcellularLocation>
    <subcellularLocation>
        <location evidence="8">Cell membrane</location>
        <topology evidence="8">Multi-pass membrane protein</topology>
    </subcellularLocation>
</comment>
<dbReference type="GeneTree" id="ENSGT00940000165100"/>
<comment type="similarity">
    <text evidence="1 8">Belongs to the claudin family.</text>
</comment>
<keyword evidence="4 8" id="KW-0812">Transmembrane</keyword>
<feature type="compositionally biased region" description="Low complexity" evidence="9">
    <location>
        <begin position="202"/>
        <end position="211"/>
    </location>
</feature>
<keyword evidence="3 8" id="KW-1003">Cell membrane</keyword>
<dbReference type="PRINTS" id="PR01077">
    <property type="entry name" value="CLAUDIN"/>
</dbReference>
<dbReference type="InterPro" id="IPR017974">
    <property type="entry name" value="Claudin_CS"/>
</dbReference>
<dbReference type="PANTHER" id="PTHR12002">
    <property type="entry name" value="CLAUDIN"/>
    <property type="match status" value="1"/>
</dbReference>
<dbReference type="GO" id="GO:0005198">
    <property type="term" value="F:structural molecule activity"/>
    <property type="evidence" value="ECO:0007669"/>
    <property type="project" value="InterPro"/>
</dbReference>
<feature type="transmembrane region" description="Helical" evidence="8">
    <location>
        <begin position="160"/>
        <end position="184"/>
    </location>
</feature>
<dbReference type="Gene3D" id="1.20.140.150">
    <property type="match status" value="1"/>
</dbReference>
<evidence type="ECO:0000256" key="3">
    <source>
        <dbReference type="ARBA" id="ARBA00022475"/>
    </source>
</evidence>
<evidence type="ECO:0000256" key="7">
    <source>
        <dbReference type="ARBA" id="ARBA00023136"/>
    </source>
</evidence>
<accession>A0AAY4EGR0</accession>
<dbReference type="RefSeq" id="XP_028840080.1">
    <property type="nucleotide sequence ID" value="XM_028984247.1"/>
</dbReference>
<feature type="transmembrane region" description="Helical" evidence="8">
    <location>
        <begin position="74"/>
        <end position="97"/>
    </location>
</feature>
<reference evidence="10 11" key="1">
    <citation type="submission" date="2020-06" db="EMBL/GenBank/DDBJ databases">
        <authorList>
            <consortium name="Wellcome Sanger Institute Data Sharing"/>
        </authorList>
    </citation>
    <scope>NUCLEOTIDE SEQUENCE [LARGE SCALE GENOMIC DNA]</scope>
</reference>
<dbReference type="GeneID" id="114792798"/>
<reference evidence="10" key="2">
    <citation type="submission" date="2025-08" db="UniProtKB">
        <authorList>
            <consortium name="Ensembl"/>
        </authorList>
    </citation>
    <scope>IDENTIFICATION</scope>
</reference>
<proteinExistence type="inferred from homology"/>
<evidence type="ECO:0000256" key="8">
    <source>
        <dbReference type="RuleBase" id="RU060637"/>
    </source>
</evidence>
<comment type="function">
    <text evidence="8">Claudins function as major constituents of the tight junction complexes that regulate the permeability of epithelia.</text>
</comment>
<evidence type="ECO:0000313" key="10">
    <source>
        <dbReference type="Ensembl" id="ENSDCDP00010056534.1"/>
    </source>
</evidence>
<dbReference type="Pfam" id="PF00822">
    <property type="entry name" value="PMP22_Claudin"/>
    <property type="match status" value="1"/>
</dbReference>
<organism evidence="10 11">
    <name type="scientific">Denticeps clupeoides</name>
    <name type="common">denticle herring</name>
    <dbReference type="NCBI Taxonomy" id="299321"/>
    <lineage>
        <taxon>Eukaryota</taxon>
        <taxon>Metazoa</taxon>
        <taxon>Chordata</taxon>
        <taxon>Craniata</taxon>
        <taxon>Vertebrata</taxon>
        <taxon>Euteleostomi</taxon>
        <taxon>Actinopterygii</taxon>
        <taxon>Neopterygii</taxon>
        <taxon>Teleostei</taxon>
        <taxon>Clupei</taxon>
        <taxon>Clupeiformes</taxon>
        <taxon>Denticipitoidei</taxon>
        <taxon>Denticipitidae</taxon>
        <taxon>Denticeps</taxon>
    </lineage>
</organism>
<dbReference type="GO" id="GO:0005886">
    <property type="term" value="C:plasma membrane"/>
    <property type="evidence" value="ECO:0007669"/>
    <property type="project" value="UniProtKB-SubCell"/>
</dbReference>
<dbReference type="FunFam" id="1.20.140.150:FF:000001">
    <property type="entry name" value="Claudin"/>
    <property type="match status" value="1"/>
</dbReference>
<dbReference type="AlphaFoldDB" id="A0AAY4EGR0"/>
<keyword evidence="5 8" id="KW-0965">Cell junction</keyword>
<keyword evidence="11" id="KW-1185">Reference proteome</keyword>
<dbReference type="Proteomes" id="UP000694580">
    <property type="component" value="Chromosome 6"/>
</dbReference>
<evidence type="ECO:0000256" key="6">
    <source>
        <dbReference type="ARBA" id="ARBA00022989"/>
    </source>
</evidence>
<feature type="region of interest" description="Disordered" evidence="9">
    <location>
        <begin position="198"/>
        <end position="218"/>
    </location>
</feature>
<evidence type="ECO:0000313" key="11">
    <source>
        <dbReference type="Proteomes" id="UP000694580"/>
    </source>
</evidence>
<dbReference type="InterPro" id="IPR006187">
    <property type="entry name" value="Claudin"/>
</dbReference>
<evidence type="ECO:0000256" key="9">
    <source>
        <dbReference type="SAM" id="MobiDB-lite"/>
    </source>
</evidence>
<evidence type="ECO:0000256" key="2">
    <source>
        <dbReference type="ARBA" id="ARBA00022427"/>
    </source>
</evidence>
<feature type="transmembrane region" description="Helical" evidence="8">
    <location>
        <begin position="118"/>
        <end position="140"/>
    </location>
</feature>
<dbReference type="Ensembl" id="ENSDCDT00010067179.1">
    <property type="protein sequence ID" value="ENSDCDP00010056534.1"/>
    <property type="gene ID" value="ENSDCDG00010032201.1"/>
</dbReference>
<keyword evidence="2 8" id="KW-0796">Tight junction</keyword>
<name>A0AAY4EGR0_9TELE</name>
<dbReference type="InterPro" id="IPR004031">
    <property type="entry name" value="PMP22/EMP/MP20/Claudin"/>
</dbReference>
<evidence type="ECO:0000256" key="4">
    <source>
        <dbReference type="ARBA" id="ARBA00022692"/>
    </source>
</evidence>
<reference evidence="10" key="3">
    <citation type="submission" date="2025-09" db="UniProtKB">
        <authorList>
            <consortium name="Ensembl"/>
        </authorList>
    </citation>
    <scope>IDENTIFICATION</scope>
</reference>
<dbReference type="GO" id="GO:0005923">
    <property type="term" value="C:bicellular tight junction"/>
    <property type="evidence" value="ECO:0007669"/>
    <property type="project" value="UniProtKB-SubCell"/>
</dbReference>
<keyword evidence="6 8" id="KW-1133">Transmembrane helix</keyword>
<keyword evidence="7 8" id="KW-0472">Membrane</keyword>
<comment type="caution">
    <text evidence="8">Lacks conserved residue(s) required for the propagation of feature annotation.</text>
</comment>
<dbReference type="PROSITE" id="PS01346">
    <property type="entry name" value="CLAUDIN"/>
    <property type="match status" value="1"/>
</dbReference>
<sequence length="218" mass="23543">MRDVLEVVALSLGFLGLVMAYICIQDSYWRESSDDGSVIITSKFYANLWMTCATDSTGACNCYEFQSMLALPGLIQACRALMITSIVLGIFGVSATLMGMQCSKVGGDNYILKGKISVVAGVLFILQGLCTMVAVSWYAYDITSEFFDPLFEGTKYEIGGSLYIGWVSSLLALSGGALLLLACGTITEETPHPRPTHVIVKSSSSHSTSSHYKMNAYV</sequence>
<evidence type="ECO:0000256" key="1">
    <source>
        <dbReference type="ARBA" id="ARBA00008295"/>
    </source>
</evidence>